<keyword evidence="1" id="KW-1133">Transmembrane helix</keyword>
<feature type="transmembrane region" description="Helical" evidence="1">
    <location>
        <begin position="42"/>
        <end position="64"/>
    </location>
</feature>
<evidence type="ECO:0000313" key="4">
    <source>
        <dbReference type="Proteomes" id="UP000231139"/>
    </source>
</evidence>
<proteinExistence type="predicted"/>
<name>A0A2H0N1F9_9BACT</name>
<dbReference type="Pfam" id="PF18893">
    <property type="entry name" value="DUF5652"/>
    <property type="match status" value="1"/>
</dbReference>
<dbReference type="Proteomes" id="UP000231139">
    <property type="component" value="Unassembled WGS sequence"/>
</dbReference>
<feature type="domain" description="DUF5652" evidence="2">
    <location>
        <begin position="6"/>
        <end position="70"/>
    </location>
</feature>
<dbReference type="EMBL" id="PCWK01000061">
    <property type="protein sequence ID" value="PIR01945.1"/>
    <property type="molecule type" value="Genomic_DNA"/>
</dbReference>
<comment type="caution">
    <text evidence="3">The sequence shown here is derived from an EMBL/GenBank/DDBJ whole genome shotgun (WGS) entry which is preliminary data.</text>
</comment>
<evidence type="ECO:0000256" key="1">
    <source>
        <dbReference type="SAM" id="Phobius"/>
    </source>
</evidence>
<protein>
    <recommendedName>
        <fullName evidence="2">DUF5652 domain-containing protein</fullName>
    </recommendedName>
</protein>
<feature type="transmembrane region" description="Helical" evidence="1">
    <location>
        <begin position="15"/>
        <end position="36"/>
    </location>
</feature>
<dbReference type="InterPro" id="IPR043712">
    <property type="entry name" value="DUF5652"/>
</dbReference>
<evidence type="ECO:0000259" key="2">
    <source>
        <dbReference type="Pfam" id="PF18893"/>
    </source>
</evidence>
<keyword evidence="1" id="KW-0812">Transmembrane</keyword>
<keyword evidence="1" id="KW-0472">Membrane</keyword>
<reference evidence="3 4" key="1">
    <citation type="submission" date="2017-09" db="EMBL/GenBank/DDBJ databases">
        <title>Depth-based differentiation of microbial function through sediment-hosted aquifers and enrichment of novel symbionts in the deep terrestrial subsurface.</title>
        <authorList>
            <person name="Probst A.J."/>
            <person name="Ladd B."/>
            <person name="Jarett J.K."/>
            <person name="Geller-Mcgrath D.E."/>
            <person name="Sieber C.M."/>
            <person name="Emerson J.B."/>
            <person name="Anantharaman K."/>
            <person name="Thomas B.C."/>
            <person name="Malmstrom R."/>
            <person name="Stieglmeier M."/>
            <person name="Klingl A."/>
            <person name="Woyke T."/>
            <person name="Ryan C.M."/>
            <person name="Banfield J.F."/>
        </authorList>
    </citation>
    <scope>NUCLEOTIDE SEQUENCE [LARGE SCALE GENOMIC DNA]</scope>
    <source>
        <strain evidence="3">CG11_big_fil_rev_8_21_14_0_20_35_11</strain>
    </source>
</reference>
<evidence type="ECO:0000313" key="3">
    <source>
        <dbReference type="EMBL" id="PIR01945.1"/>
    </source>
</evidence>
<dbReference type="AlphaFoldDB" id="A0A2H0N1F9"/>
<organism evidence="3 4">
    <name type="scientific">Candidatus Nealsonbacteria bacterium CG11_big_fil_rev_8_21_14_0_20_35_11</name>
    <dbReference type="NCBI Taxonomy" id="1974713"/>
    <lineage>
        <taxon>Bacteria</taxon>
        <taxon>Candidatus Nealsoniibacteriota</taxon>
    </lineage>
</organism>
<accession>A0A2H0N1F9</accession>
<gene>
    <name evidence="3" type="ORF">COV62_02695</name>
</gene>
<sequence length="83" mass="10102">MDQFLIEQYLMENQWIIWLTLLWVLPFKGVALWKAAKNCHKWWFIPLLVLNTMAVLEIIYIFFFSKKTKEIHSKNLTKNKKES</sequence>